<evidence type="ECO:0000313" key="2">
    <source>
        <dbReference type="EMBL" id="CAA6808995.1"/>
    </source>
</evidence>
<feature type="signal peptide" evidence="1">
    <location>
        <begin position="1"/>
        <end position="20"/>
    </location>
</feature>
<name>A0A6S6T2B0_9BACT</name>
<accession>A0A6S6T2B0</accession>
<evidence type="ECO:0000256" key="1">
    <source>
        <dbReference type="SAM" id="SignalP"/>
    </source>
</evidence>
<organism evidence="2">
    <name type="scientific">uncultured Sulfurovum sp</name>
    <dbReference type="NCBI Taxonomy" id="269237"/>
    <lineage>
        <taxon>Bacteria</taxon>
        <taxon>Pseudomonadati</taxon>
        <taxon>Campylobacterota</taxon>
        <taxon>Epsilonproteobacteria</taxon>
        <taxon>Campylobacterales</taxon>
        <taxon>Sulfurovaceae</taxon>
        <taxon>Sulfurovum</taxon>
        <taxon>environmental samples</taxon>
    </lineage>
</organism>
<proteinExistence type="predicted"/>
<dbReference type="EMBL" id="CACVAU010000030">
    <property type="protein sequence ID" value="CAA6808995.1"/>
    <property type="molecule type" value="Genomic_DNA"/>
</dbReference>
<dbReference type="AlphaFoldDB" id="A0A6S6T2B0"/>
<sequence length="90" mass="9453">MRKTIMILSALAIIPVASFASSFKLVNDSGSKLSIHTGSGVANLNKGGSTSITCKVGKKIYTASRGTKDKFIFKVNSSHCGKTVKLSSVM</sequence>
<feature type="chain" id="PRO_5027620497" evidence="1">
    <location>
        <begin position="21"/>
        <end position="90"/>
    </location>
</feature>
<protein>
    <submittedName>
        <fullName evidence="2">Uncharacterized protein</fullName>
    </submittedName>
</protein>
<gene>
    <name evidence="2" type="ORF">HELGO_WM13750</name>
</gene>
<keyword evidence="1" id="KW-0732">Signal</keyword>
<reference evidence="2" key="1">
    <citation type="submission" date="2020-01" db="EMBL/GenBank/DDBJ databases">
        <authorList>
            <person name="Meier V. D."/>
            <person name="Meier V D."/>
        </authorList>
    </citation>
    <scope>NUCLEOTIDE SEQUENCE</scope>
    <source>
        <strain evidence="2">HLG_WM_MAG_05</strain>
    </source>
</reference>